<dbReference type="EMBL" id="CAJPVJ010000693">
    <property type="protein sequence ID" value="CAG2163181.1"/>
    <property type="molecule type" value="Genomic_DNA"/>
</dbReference>
<dbReference type="InterPro" id="IPR011011">
    <property type="entry name" value="Znf_FYVE_PHD"/>
</dbReference>
<dbReference type="Gene3D" id="3.30.40.10">
    <property type="entry name" value="Zinc/RING finger domain, C3HC4 (zinc finger)"/>
    <property type="match status" value="2"/>
</dbReference>
<accession>A0A7R9QDK3</accession>
<feature type="region of interest" description="Disordered" evidence="9">
    <location>
        <begin position="134"/>
        <end position="176"/>
    </location>
</feature>
<dbReference type="Pfam" id="PF00628">
    <property type="entry name" value="PHD"/>
    <property type="match status" value="2"/>
</dbReference>
<keyword evidence="12" id="KW-1185">Reference proteome</keyword>
<feature type="compositionally biased region" description="Polar residues" evidence="9">
    <location>
        <begin position="535"/>
        <end position="546"/>
    </location>
</feature>
<dbReference type="InterPro" id="IPR013083">
    <property type="entry name" value="Znf_RING/FYVE/PHD"/>
</dbReference>
<dbReference type="InterPro" id="IPR019787">
    <property type="entry name" value="Znf_PHD-finger"/>
</dbReference>
<dbReference type="Gene3D" id="1.10.20.10">
    <property type="entry name" value="Histone, subunit A"/>
    <property type="match status" value="1"/>
</dbReference>
<evidence type="ECO:0000256" key="2">
    <source>
        <dbReference type="ARBA" id="ARBA00022723"/>
    </source>
</evidence>
<dbReference type="GO" id="GO:0005669">
    <property type="term" value="C:transcription factor TFIID complex"/>
    <property type="evidence" value="ECO:0007669"/>
    <property type="project" value="TreeGrafter"/>
</dbReference>
<reference evidence="11" key="1">
    <citation type="submission" date="2020-11" db="EMBL/GenBank/DDBJ databases">
        <authorList>
            <person name="Tran Van P."/>
        </authorList>
    </citation>
    <scope>NUCLEOTIDE SEQUENCE</scope>
</reference>
<evidence type="ECO:0000256" key="6">
    <source>
        <dbReference type="ARBA" id="ARBA00023163"/>
    </source>
</evidence>
<feature type="compositionally biased region" description="Basic residues" evidence="9">
    <location>
        <begin position="708"/>
        <end position="717"/>
    </location>
</feature>
<feature type="compositionally biased region" description="Polar residues" evidence="9">
    <location>
        <begin position="512"/>
        <end position="523"/>
    </location>
</feature>
<dbReference type="Pfam" id="PF07524">
    <property type="entry name" value="Bromo_TP"/>
    <property type="match status" value="1"/>
</dbReference>
<organism evidence="11">
    <name type="scientific">Oppiella nova</name>
    <dbReference type="NCBI Taxonomy" id="334625"/>
    <lineage>
        <taxon>Eukaryota</taxon>
        <taxon>Metazoa</taxon>
        <taxon>Ecdysozoa</taxon>
        <taxon>Arthropoda</taxon>
        <taxon>Chelicerata</taxon>
        <taxon>Arachnida</taxon>
        <taxon>Acari</taxon>
        <taxon>Acariformes</taxon>
        <taxon>Sarcoptiformes</taxon>
        <taxon>Oribatida</taxon>
        <taxon>Brachypylina</taxon>
        <taxon>Oppioidea</taxon>
        <taxon>Oppiidae</taxon>
        <taxon>Oppiella</taxon>
    </lineage>
</organism>
<evidence type="ECO:0000256" key="9">
    <source>
        <dbReference type="SAM" id="MobiDB-lite"/>
    </source>
</evidence>
<dbReference type="PANTHER" id="PTHR46452">
    <property type="entry name" value="TRANSCRIPTION INITIATION FACTOR TFIID SUBUNIT 3"/>
    <property type="match status" value="1"/>
</dbReference>
<dbReference type="GO" id="GO:0008270">
    <property type="term" value="F:zinc ion binding"/>
    <property type="evidence" value="ECO:0007669"/>
    <property type="project" value="UniProtKB-KW"/>
</dbReference>
<feature type="compositionally biased region" description="Low complexity" evidence="9">
    <location>
        <begin position="775"/>
        <end position="794"/>
    </location>
</feature>
<dbReference type="GO" id="GO:0046982">
    <property type="term" value="F:protein heterodimerization activity"/>
    <property type="evidence" value="ECO:0007669"/>
    <property type="project" value="InterPro"/>
</dbReference>
<dbReference type="Proteomes" id="UP000728032">
    <property type="component" value="Unassembled WGS sequence"/>
</dbReference>
<dbReference type="InterPro" id="IPR006565">
    <property type="entry name" value="BTP"/>
</dbReference>
<dbReference type="SMART" id="SM00249">
    <property type="entry name" value="PHD"/>
    <property type="match status" value="2"/>
</dbReference>
<feature type="region of interest" description="Disordered" evidence="9">
    <location>
        <begin position="775"/>
        <end position="867"/>
    </location>
</feature>
<evidence type="ECO:0000256" key="4">
    <source>
        <dbReference type="ARBA" id="ARBA00022833"/>
    </source>
</evidence>
<dbReference type="InterPro" id="IPR009072">
    <property type="entry name" value="Histone-fold"/>
</dbReference>
<dbReference type="PROSITE" id="PS50016">
    <property type="entry name" value="ZF_PHD_2"/>
    <property type="match status" value="2"/>
</dbReference>
<sequence length="1031" mass="114548">MVITYSDAILRGFVAQMCRDMGWHASHASSLEVLTQITEQYMRQLAKHCVQYANHCGRQAPTFDDIGLALNHFSIDLNELKDYINSVDSQPLEVAVPKYPIRNVSNRVLTHTAPEEDRPEWYYEWMPPLRESRAPAVADESGDASKLNEDLNSESLMSPPSTSQSAPDLGSTSPKRLTSAVVDGLSFLRDLQTSVAQREGRLPDAQRVIESEESRENTPEREVKVEEKVKTDEKSDKKKERKDKKREKKEAKDLKADKLKLKTKKFKIKAIVGKNRDKQKDGKERKKLKNVLKIKEIGGERSYSPLAIKVVGLSTGTPTATSTPTMARSPASIVSPNEVLRNTNASFDSSIEAVIDRVCAHRPDTGVTPTLYSNDELPKKKYKLKREESTDKSTKRSKKEKGLDEVSMSETIDEVVRQSHAALLSPHKRSPHPHVQQTHPNTSPKVKAEHMSPNPSKSDLRANTHFDDDEAAKTLVLMAGEKTVSSKSRKKHKPSATATAPSATATPSSPSNDNSSVFQSAMSSFPKVSPGMSPLSPTIYSQNNPFFPTPPLFGQISPPLLTPVHASPPQSYSGPPPTLTKPKTLAEKKAMPPEIMNAINPPIVKKEKDKENKTDRKEKERERKDKKATKPNKNNKKFKSKKTISDDDSSSEEELKPKINIKLGTTAKSQSSSAVKLSVKTAADRKSPVKTLLSPKHNVPNQDELSNKKKRGPKKKFVKEEPKEDKSCIVIRETITVDTGEGNGKVWICPTCKRPDDGSPMIGRDEQSVTVGVAASTKATTSSSNATNTSSIKSPTSTTYIIPKKEVRPTPSNKPPAMRPRGRPRKDSVSVTPAVPKKIQSSDKSDEDLSDSKSKANKHREHREMDRKGMLDNEDDEYICPQCEKPDDGTPMIGCDRCDQWYHWQCVGILTEPKADSNWMCTRCKKKKQSVPPPPPPPKPAVVHKTLSTSPIIALTKYSGAGGSSQWQCPTCRLPVDNTTPSICCDDCDRWYHFSCAAIKEAPNEDESWFCYQCYEKQAAIAYKFAKVKRI</sequence>
<feature type="compositionally biased region" description="Polar residues" evidence="9">
    <location>
        <begin position="435"/>
        <end position="444"/>
    </location>
</feature>
<evidence type="ECO:0000256" key="3">
    <source>
        <dbReference type="ARBA" id="ARBA00022771"/>
    </source>
</evidence>
<feature type="compositionally biased region" description="Basic and acidic residues" evidence="9">
    <location>
        <begin position="385"/>
        <end position="404"/>
    </location>
</feature>
<feature type="compositionally biased region" description="Basic residues" evidence="9">
    <location>
        <begin position="626"/>
        <end position="642"/>
    </location>
</feature>
<dbReference type="GO" id="GO:0045944">
    <property type="term" value="P:positive regulation of transcription by RNA polymerase II"/>
    <property type="evidence" value="ECO:0007669"/>
    <property type="project" value="TreeGrafter"/>
</dbReference>
<feature type="domain" description="PHD-type" evidence="10">
    <location>
        <begin position="966"/>
        <end position="1017"/>
    </location>
</feature>
<keyword evidence="2" id="KW-0479">Metal-binding</keyword>
<evidence type="ECO:0000313" key="12">
    <source>
        <dbReference type="Proteomes" id="UP000728032"/>
    </source>
</evidence>
<dbReference type="CDD" id="cd15522">
    <property type="entry name" value="PHD_TAF3"/>
    <property type="match status" value="2"/>
</dbReference>
<proteinExistence type="predicted"/>
<dbReference type="SUPFAM" id="SSF57903">
    <property type="entry name" value="FYVE/PHD zinc finger"/>
    <property type="match status" value="2"/>
</dbReference>
<dbReference type="OrthoDB" id="436852at2759"/>
<dbReference type="InterPro" id="IPR001965">
    <property type="entry name" value="Znf_PHD"/>
</dbReference>
<keyword evidence="5" id="KW-0805">Transcription regulation</keyword>
<keyword evidence="3 8" id="KW-0863">Zinc-finger</keyword>
<dbReference type="GO" id="GO:0002039">
    <property type="term" value="F:p53 binding"/>
    <property type="evidence" value="ECO:0007669"/>
    <property type="project" value="TreeGrafter"/>
</dbReference>
<dbReference type="InterPro" id="IPR019786">
    <property type="entry name" value="Zinc_finger_PHD-type_CS"/>
</dbReference>
<feature type="compositionally biased region" description="Basic and acidic residues" evidence="9">
    <location>
        <begin position="604"/>
        <end position="625"/>
    </location>
</feature>
<dbReference type="PANTHER" id="PTHR46452:SF1">
    <property type="entry name" value="TRANSCRIPTION INITIATION FACTOR TFIID SUBUNIT 3"/>
    <property type="match status" value="1"/>
</dbReference>
<feature type="region of interest" description="Disordered" evidence="9">
    <location>
        <begin position="198"/>
        <end position="256"/>
    </location>
</feature>
<feature type="domain" description="PHD-type" evidence="10">
    <location>
        <begin position="877"/>
        <end position="927"/>
    </location>
</feature>
<feature type="compositionally biased region" description="Low complexity" evidence="9">
    <location>
        <begin position="495"/>
        <end position="511"/>
    </location>
</feature>
<dbReference type="PROSITE" id="PS01359">
    <property type="entry name" value="ZF_PHD_1"/>
    <property type="match status" value="2"/>
</dbReference>
<comment type="subcellular location">
    <subcellularLocation>
        <location evidence="1">Nucleus</location>
    </subcellularLocation>
</comment>
<feature type="compositionally biased region" description="Polar residues" evidence="9">
    <location>
        <begin position="153"/>
        <end position="176"/>
    </location>
</feature>
<evidence type="ECO:0000313" key="11">
    <source>
        <dbReference type="EMBL" id="CAD7640813.1"/>
    </source>
</evidence>
<dbReference type="AlphaFoldDB" id="A0A7R9QDK3"/>
<evidence type="ECO:0000256" key="7">
    <source>
        <dbReference type="ARBA" id="ARBA00023242"/>
    </source>
</evidence>
<name>A0A7R9QDK3_9ACAR</name>
<dbReference type="SUPFAM" id="SSF47113">
    <property type="entry name" value="Histone-fold"/>
    <property type="match status" value="1"/>
</dbReference>
<gene>
    <name evidence="11" type="ORF">ONB1V03_LOCUS2765</name>
</gene>
<evidence type="ECO:0000256" key="1">
    <source>
        <dbReference type="ARBA" id="ARBA00004123"/>
    </source>
</evidence>
<feature type="compositionally biased region" description="Polar residues" evidence="9">
    <location>
        <begin position="666"/>
        <end position="675"/>
    </location>
</feature>
<evidence type="ECO:0000259" key="10">
    <source>
        <dbReference type="PROSITE" id="PS50016"/>
    </source>
</evidence>
<keyword evidence="7" id="KW-0539">Nucleus</keyword>
<protein>
    <recommendedName>
        <fullName evidence="10">PHD-type domain-containing protein</fullName>
    </recommendedName>
</protein>
<evidence type="ECO:0000256" key="5">
    <source>
        <dbReference type="ARBA" id="ARBA00023015"/>
    </source>
</evidence>
<keyword evidence="4" id="KW-0862">Zinc</keyword>
<feature type="compositionally biased region" description="Basic and acidic residues" evidence="9">
    <location>
        <begin position="198"/>
        <end position="238"/>
    </location>
</feature>
<dbReference type="SMART" id="SM00576">
    <property type="entry name" value="BTP"/>
    <property type="match status" value="1"/>
</dbReference>
<feature type="region of interest" description="Disordered" evidence="9">
    <location>
        <begin position="363"/>
        <end position="723"/>
    </location>
</feature>
<dbReference type="EMBL" id="OC915518">
    <property type="protein sequence ID" value="CAD7640813.1"/>
    <property type="molecule type" value="Genomic_DNA"/>
</dbReference>
<evidence type="ECO:0000256" key="8">
    <source>
        <dbReference type="PROSITE-ProRule" id="PRU00146"/>
    </source>
</evidence>
<keyword evidence="6" id="KW-0804">Transcription</keyword>